<proteinExistence type="predicted"/>
<dbReference type="STRING" id="416944.SAMN05421548_13121"/>
<dbReference type="Proteomes" id="UP000198908">
    <property type="component" value="Unassembled WGS sequence"/>
</dbReference>
<gene>
    <name evidence="2" type="ORF">SAMN05421548_13121</name>
</gene>
<keyword evidence="3" id="KW-1185">Reference proteome</keyword>
<dbReference type="AlphaFoldDB" id="A0A1G6ZQK2"/>
<feature type="region of interest" description="Disordered" evidence="1">
    <location>
        <begin position="1"/>
        <end position="21"/>
    </location>
</feature>
<organism evidence="2 3">
    <name type="scientific">Paraburkholderia lycopersici</name>
    <dbReference type="NCBI Taxonomy" id="416944"/>
    <lineage>
        <taxon>Bacteria</taxon>
        <taxon>Pseudomonadati</taxon>
        <taxon>Pseudomonadota</taxon>
        <taxon>Betaproteobacteria</taxon>
        <taxon>Burkholderiales</taxon>
        <taxon>Burkholderiaceae</taxon>
        <taxon>Paraburkholderia</taxon>
    </lineage>
</organism>
<reference evidence="3" key="1">
    <citation type="submission" date="2016-09" db="EMBL/GenBank/DDBJ databases">
        <authorList>
            <person name="Varghese N."/>
            <person name="Submissions S."/>
        </authorList>
    </citation>
    <scope>NUCLEOTIDE SEQUENCE [LARGE SCALE GENOMIC DNA]</scope>
    <source>
        <strain evidence="3">TNe-862</strain>
    </source>
</reference>
<evidence type="ECO:0000313" key="3">
    <source>
        <dbReference type="Proteomes" id="UP000198908"/>
    </source>
</evidence>
<evidence type="ECO:0000313" key="2">
    <source>
        <dbReference type="EMBL" id="SDE04135.1"/>
    </source>
</evidence>
<evidence type="ECO:0000256" key="1">
    <source>
        <dbReference type="SAM" id="MobiDB-lite"/>
    </source>
</evidence>
<accession>A0A1G6ZQK2</accession>
<sequence>MRELARREAYNETHESSTDSQAKLFRKSRRIGALLCYIGHLLADNRHGLVVNAQVTQASGTAEHSAAAKMLADATQVTCALHYGWGRQALRRGGLRGESPRQLCDATCGAETGGSTIDGRTTRWAGYAISQRKRKCVEQVFGWGKTVGRIRQVMYRGRERVEQVFPLTQAAYSEMQRDNPRLDRETKT</sequence>
<evidence type="ECO:0008006" key="4">
    <source>
        <dbReference type="Google" id="ProtNLM"/>
    </source>
</evidence>
<dbReference type="EMBL" id="FMYQ01000031">
    <property type="protein sequence ID" value="SDE04135.1"/>
    <property type="molecule type" value="Genomic_DNA"/>
</dbReference>
<feature type="compositionally biased region" description="Basic and acidic residues" evidence="1">
    <location>
        <begin position="1"/>
        <end position="17"/>
    </location>
</feature>
<name>A0A1G6ZQK2_9BURK</name>
<dbReference type="PANTHER" id="PTHR35604">
    <property type="entry name" value="TRANSPOSASE INSH FOR INSERTION SEQUENCE ELEMENT IS5A-RELATED"/>
    <property type="match status" value="1"/>
</dbReference>
<protein>
    <recommendedName>
        <fullName evidence="4">Transposase DDE domain-containing protein</fullName>
    </recommendedName>
</protein>
<dbReference type="PANTHER" id="PTHR35604:SF2">
    <property type="entry name" value="TRANSPOSASE INSH FOR INSERTION SEQUENCE ELEMENT IS5A-RELATED"/>
    <property type="match status" value="1"/>
</dbReference>